<dbReference type="InterPro" id="IPR038322">
    <property type="entry name" value="Pex19_C_sf"/>
</dbReference>
<name>A0A024FVS0_9STRA</name>
<comment type="caution">
    <text evidence="1">The sequence shown here is derived from an EMBL/GenBank/DDBJ whole genome shotgun (WGS) entry which is preliminary data.</text>
</comment>
<keyword evidence="2" id="KW-1185">Reference proteome</keyword>
<evidence type="ECO:0000313" key="2">
    <source>
        <dbReference type="Proteomes" id="UP000053237"/>
    </source>
</evidence>
<dbReference type="OrthoDB" id="21292at2759"/>
<dbReference type="InterPro" id="IPR006708">
    <property type="entry name" value="Pex19"/>
</dbReference>
<gene>
    <name evidence="1" type="ORF">BN9_126750</name>
</gene>
<dbReference type="InParanoid" id="A0A024FVS0"/>
<dbReference type="Pfam" id="PF04614">
    <property type="entry name" value="Pex19"/>
    <property type="match status" value="1"/>
</dbReference>
<reference evidence="1 2" key="1">
    <citation type="submission" date="2012-05" db="EMBL/GenBank/DDBJ databases">
        <title>Recombination and specialization in a pathogen metapopulation.</title>
        <authorList>
            <person name="Gardiner A."/>
            <person name="Kemen E."/>
            <person name="Schultz-Larsen T."/>
            <person name="MacLean D."/>
            <person name="Van Oosterhout C."/>
            <person name="Jones J.D.G."/>
        </authorList>
    </citation>
    <scope>NUCLEOTIDE SEQUENCE [LARGE SCALE GENOMIC DNA]</scope>
    <source>
        <strain evidence="1 2">Ac Nc2</strain>
    </source>
</reference>
<sequence>MQEIQECGHPPAEIVKELAPGLQFDANGMPELPNVSRHTLSLPMLKPVFTMHIESMLSPMSGLQGLYASIFREQWNHHDCITGFCPAGGQDQCILM</sequence>
<dbReference type="EMBL" id="CAIX01000898">
    <property type="protein sequence ID" value="CCI11268.1"/>
    <property type="molecule type" value="Genomic_DNA"/>
</dbReference>
<proteinExistence type="predicted"/>
<protein>
    <submittedName>
        <fullName evidence="1">Uncharacterized protein</fullName>
    </submittedName>
</protein>
<dbReference type="Gene3D" id="1.20.120.900">
    <property type="entry name" value="Pex19, mPTS binding domain"/>
    <property type="match status" value="1"/>
</dbReference>
<dbReference type="Proteomes" id="UP000053237">
    <property type="component" value="Unassembled WGS sequence"/>
</dbReference>
<organism evidence="1 2">
    <name type="scientific">Albugo candida</name>
    <dbReference type="NCBI Taxonomy" id="65357"/>
    <lineage>
        <taxon>Eukaryota</taxon>
        <taxon>Sar</taxon>
        <taxon>Stramenopiles</taxon>
        <taxon>Oomycota</taxon>
        <taxon>Peronosporomycetes</taxon>
        <taxon>Albuginales</taxon>
        <taxon>Albuginaceae</taxon>
        <taxon>Albugo</taxon>
    </lineage>
</organism>
<dbReference type="GO" id="GO:0005777">
    <property type="term" value="C:peroxisome"/>
    <property type="evidence" value="ECO:0007669"/>
    <property type="project" value="InterPro"/>
</dbReference>
<dbReference type="AlphaFoldDB" id="A0A024FVS0"/>
<accession>A0A024FVS0</accession>
<evidence type="ECO:0000313" key="1">
    <source>
        <dbReference type="EMBL" id="CCI11268.1"/>
    </source>
</evidence>